<dbReference type="SUPFAM" id="SSF81665">
    <property type="entry name" value="Calcium ATPase, transmembrane domain M"/>
    <property type="match status" value="1"/>
</dbReference>
<gene>
    <name evidence="16" type="ORF">C5L14_24155</name>
</gene>
<dbReference type="PROSITE" id="PS01047">
    <property type="entry name" value="HMA_1"/>
    <property type="match status" value="1"/>
</dbReference>
<dbReference type="NCBIfam" id="TIGR01511">
    <property type="entry name" value="ATPase-IB1_Cu"/>
    <property type="match status" value="1"/>
</dbReference>
<dbReference type="NCBIfam" id="TIGR01494">
    <property type="entry name" value="ATPase_P-type"/>
    <property type="match status" value="1"/>
</dbReference>
<dbReference type="Proteomes" id="UP000237682">
    <property type="component" value="Unassembled WGS sequence"/>
</dbReference>
<dbReference type="InterPro" id="IPR036412">
    <property type="entry name" value="HAD-like_sf"/>
</dbReference>
<dbReference type="AlphaFoldDB" id="A0A2S9Q6S1"/>
<evidence type="ECO:0000256" key="4">
    <source>
        <dbReference type="ARBA" id="ARBA00022448"/>
    </source>
</evidence>
<evidence type="ECO:0000256" key="8">
    <source>
        <dbReference type="ARBA" id="ARBA00022741"/>
    </source>
</evidence>
<evidence type="ECO:0000256" key="1">
    <source>
        <dbReference type="ARBA" id="ARBA00004651"/>
    </source>
</evidence>
<dbReference type="InterPro" id="IPR023214">
    <property type="entry name" value="HAD_sf"/>
</dbReference>
<dbReference type="Pfam" id="PF00403">
    <property type="entry name" value="HMA"/>
    <property type="match status" value="1"/>
</dbReference>
<dbReference type="SFLD" id="SFLDF00027">
    <property type="entry name" value="p-type_atpase"/>
    <property type="match status" value="1"/>
</dbReference>
<dbReference type="InterPro" id="IPR018303">
    <property type="entry name" value="ATPase_P-typ_P_site"/>
</dbReference>
<feature type="transmembrane region" description="Helical" evidence="14">
    <location>
        <begin position="397"/>
        <end position="420"/>
    </location>
</feature>
<dbReference type="GO" id="GO:0016887">
    <property type="term" value="F:ATP hydrolysis activity"/>
    <property type="evidence" value="ECO:0007669"/>
    <property type="project" value="InterPro"/>
</dbReference>
<dbReference type="PROSITE" id="PS00154">
    <property type="entry name" value="ATPASE_E1_E2"/>
    <property type="match status" value="1"/>
</dbReference>
<keyword evidence="10" id="KW-1278">Translocase</keyword>
<dbReference type="InterPro" id="IPR044492">
    <property type="entry name" value="P_typ_ATPase_HD_dom"/>
</dbReference>
<dbReference type="InterPro" id="IPR059000">
    <property type="entry name" value="ATPase_P-type_domA"/>
</dbReference>
<feature type="transmembrane region" description="Helical" evidence="14">
    <location>
        <begin position="215"/>
        <end position="235"/>
    </location>
</feature>
<dbReference type="InterPro" id="IPR001757">
    <property type="entry name" value="P_typ_ATPase"/>
</dbReference>
<feature type="transmembrane region" description="Helical" evidence="14">
    <location>
        <begin position="713"/>
        <end position="732"/>
    </location>
</feature>
<dbReference type="GO" id="GO:0005507">
    <property type="term" value="F:copper ion binding"/>
    <property type="evidence" value="ECO:0007669"/>
    <property type="project" value="TreeGrafter"/>
</dbReference>
<evidence type="ECO:0000313" key="17">
    <source>
        <dbReference type="Proteomes" id="UP000237682"/>
    </source>
</evidence>
<proteinExistence type="inferred from homology"/>
<evidence type="ECO:0000256" key="3">
    <source>
        <dbReference type="ARBA" id="ARBA00012517"/>
    </source>
</evidence>
<evidence type="ECO:0000256" key="10">
    <source>
        <dbReference type="ARBA" id="ARBA00022967"/>
    </source>
</evidence>
<dbReference type="CDD" id="cd00371">
    <property type="entry name" value="HMA"/>
    <property type="match status" value="1"/>
</dbReference>
<feature type="domain" description="HMA" evidence="15">
    <location>
        <begin position="25"/>
        <end position="90"/>
    </location>
</feature>
<dbReference type="InterPro" id="IPR023299">
    <property type="entry name" value="ATPase_P-typ_cyto_dom_N"/>
</dbReference>
<name>A0A2S9Q6S1_9HYPH</name>
<dbReference type="GO" id="GO:0043682">
    <property type="term" value="F:P-type divalent copper transporter activity"/>
    <property type="evidence" value="ECO:0007669"/>
    <property type="project" value="TreeGrafter"/>
</dbReference>
<dbReference type="SUPFAM" id="SSF55008">
    <property type="entry name" value="HMA, heavy metal-associated domain"/>
    <property type="match status" value="1"/>
</dbReference>
<comment type="subcellular location">
    <subcellularLocation>
        <location evidence="1">Cell membrane</location>
        <topology evidence="1">Multi-pass membrane protein</topology>
    </subcellularLocation>
</comment>
<dbReference type="InterPro" id="IPR036163">
    <property type="entry name" value="HMA_dom_sf"/>
</dbReference>
<keyword evidence="9 14" id="KW-0067">ATP-binding</keyword>
<keyword evidence="5 14" id="KW-1003">Cell membrane</keyword>
<keyword evidence="6 14" id="KW-0812">Transmembrane</keyword>
<dbReference type="PANTHER" id="PTHR43520">
    <property type="entry name" value="ATP7, ISOFORM B"/>
    <property type="match status" value="1"/>
</dbReference>
<keyword evidence="8 14" id="KW-0547">Nucleotide-binding</keyword>
<feature type="transmembrane region" description="Helical" evidence="14">
    <location>
        <begin position="116"/>
        <end position="140"/>
    </location>
</feature>
<dbReference type="InterPro" id="IPR023298">
    <property type="entry name" value="ATPase_P-typ_TM_dom_sf"/>
</dbReference>
<dbReference type="Pfam" id="PF00702">
    <property type="entry name" value="Hydrolase"/>
    <property type="match status" value="1"/>
</dbReference>
<dbReference type="EMBL" id="PUEJ01000010">
    <property type="protein sequence ID" value="PRH85037.1"/>
    <property type="molecule type" value="Genomic_DNA"/>
</dbReference>
<feature type="transmembrane region" description="Helical" evidence="14">
    <location>
        <begin position="152"/>
        <end position="172"/>
    </location>
</feature>
<dbReference type="Gene3D" id="2.70.150.10">
    <property type="entry name" value="Calcium-transporting ATPase, cytoplasmic transduction domain A"/>
    <property type="match status" value="1"/>
</dbReference>
<feature type="transmembrane region" description="Helical" evidence="14">
    <location>
        <begin position="369"/>
        <end position="391"/>
    </location>
</feature>
<evidence type="ECO:0000256" key="6">
    <source>
        <dbReference type="ARBA" id="ARBA00022692"/>
    </source>
</evidence>
<evidence type="ECO:0000256" key="9">
    <source>
        <dbReference type="ARBA" id="ARBA00022840"/>
    </source>
</evidence>
<keyword evidence="17" id="KW-1185">Reference proteome</keyword>
<keyword evidence="13 14" id="KW-0472">Membrane</keyword>
<protein>
    <recommendedName>
        <fullName evidence="3">P-type Cu(+) transporter</fullName>
        <ecNumber evidence="3">7.2.2.8</ecNumber>
    </recommendedName>
</protein>
<dbReference type="PRINTS" id="PR00119">
    <property type="entry name" value="CATATPASE"/>
</dbReference>
<evidence type="ECO:0000313" key="16">
    <source>
        <dbReference type="EMBL" id="PRH85037.1"/>
    </source>
</evidence>
<dbReference type="Gene3D" id="3.40.50.1000">
    <property type="entry name" value="HAD superfamily/HAD-like"/>
    <property type="match status" value="1"/>
</dbReference>
<keyword evidence="4" id="KW-0813">Transport</keyword>
<evidence type="ECO:0000256" key="11">
    <source>
        <dbReference type="ARBA" id="ARBA00022989"/>
    </source>
</evidence>
<dbReference type="PANTHER" id="PTHR43520:SF8">
    <property type="entry name" value="P-TYPE CU(+) TRANSPORTER"/>
    <property type="match status" value="1"/>
</dbReference>
<keyword evidence="12" id="KW-0406">Ion transport</keyword>
<evidence type="ECO:0000256" key="2">
    <source>
        <dbReference type="ARBA" id="ARBA00006024"/>
    </source>
</evidence>
<dbReference type="GO" id="GO:0005524">
    <property type="term" value="F:ATP binding"/>
    <property type="evidence" value="ECO:0007669"/>
    <property type="project" value="UniProtKB-UniRule"/>
</dbReference>
<evidence type="ECO:0000256" key="12">
    <source>
        <dbReference type="ARBA" id="ARBA00023065"/>
    </source>
</evidence>
<dbReference type="InterPro" id="IPR017969">
    <property type="entry name" value="Heavy-metal-associated_CS"/>
</dbReference>
<evidence type="ECO:0000256" key="14">
    <source>
        <dbReference type="RuleBase" id="RU362081"/>
    </source>
</evidence>
<dbReference type="PROSITE" id="PS50846">
    <property type="entry name" value="HMA_2"/>
    <property type="match status" value="1"/>
</dbReference>
<dbReference type="InterPro" id="IPR008250">
    <property type="entry name" value="ATPase_P-typ_transduc_dom_A_sf"/>
</dbReference>
<evidence type="ECO:0000256" key="13">
    <source>
        <dbReference type="ARBA" id="ARBA00023136"/>
    </source>
</evidence>
<feature type="transmembrane region" description="Helical" evidence="14">
    <location>
        <begin position="738"/>
        <end position="760"/>
    </location>
</feature>
<dbReference type="Gene3D" id="3.30.70.100">
    <property type="match status" value="1"/>
</dbReference>
<dbReference type="GO" id="GO:0060003">
    <property type="term" value="P:copper ion export"/>
    <property type="evidence" value="ECO:0007669"/>
    <property type="project" value="UniProtKB-ARBA"/>
</dbReference>
<dbReference type="InterPro" id="IPR027256">
    <property type="entry name" value="P-typ_ATPase_IB"/>
</dbReference>
<sequence length="784" mass="81383">MTGRFTYLGNDLERDCPMPSTSSSATFDIVIEGMTCASCVRRVEKAIAAAPGVVQAAVNLATERAQVAFEGPANLPPVLAAIASAGYGAHVVEEDRAEDPERTARKAEIATLRRDLVLAALLTAPVFLVEMGGHLVPALHHVIQMNWGQWNWYAQFVLISLVLFGPGLRFFVRGIPALLRGAPDMNALVSLGAGAAWLFSVVATFLPAALPEGTAYVYFEAAGVIVTLILLGRYLEARAKGETSEAIRKLAGLQAKTALRLRDGSETEVPIAELRPGDIIRVRPGEKIAVDGEIVEGSSYVDESMLSGEAIPVTKGIGDEVIGGTLNKTGSFSFRATKVGSQTVLAQIIRMVEAAQGAKLPIQALVDKVTAWFVPAVIAIAALTFIAWLLLGPSPALTFALVNAVAVLIIACPCAMGLATPTSIMVATGRAAELGVLFRRGDALQSLRDVGIVAFDKTGTLTQGKPAVTDIETAPGFSENEALALLASVEARSEHPLATAIVEAARDRNIDIPAATGFEAIPGRGASAQVDGRKISIGSARWMAEQGIDAGRLSARAHTLGAQAKTPLFAVVDGRIAAVVAVADPIKPTAKAAVAALKALGIEVAMVTGDSRQTAQAIAARLGIETVEADVLPDGKAQTVKRLAADSRKIAFVGDGINDAPALATADVGIAIGTGTDVAIESAAVVLMAGDPNGVVKAIGLSRATMRNIAQNLFWAFAYNIALIPVAAGALYAVNGTLLSPMLAAGAMALSSVFVVTNALRLRGFHPADSAARASGKKYVKLSN</sequence>
<evidence type="ECO:0000256" key="5">
    <source>
        <dbReference type="ARBA" id="ARBA00022475"/>
    </source>
</evidence>
<dbReference type="Pfam" id="PF00122">
    <property type="entry name" value="E1-E2_ATPase"/>
    <property type="match status" value="1"/>
</dbReference>
<dbReference type="SUPFAM" id="SSF81653">
    <property type="entry name" value="Calcium ATPase, transduction domain A"/>
    <property type="match status" value="1"/>
</dbReference>
<dbReference type="EC" id="7.2.2.8" evidence="3"/>
<comment type="caution">
    <text evidence="16">The sequence shown here is derived from an EMBL/GenBank/DDBJ whole genome shotgun (WGS) entry which is preliminary data.</text>
</comment>
<dbReference type="GO" id="GO:0055070">
    <property type="term" value="P:copper ion homeostasis"/>
    <property type="evidence" value="ECO:0007669"/>
    <property type="project" value="TreeGrafter"/>
</dbReference>
<keyword evidence="7 14" id="KW-0479">Metal-binding</keyword>
<dbReference type="Gene3D" id="3.40.1110.10">
    <property type="entry name" value="Calcium-transporting ATPase, cytoplasmic domain N"/>
    <property type="match status" value="1"/>
</dbReference>
<dbReference type="NCBIfam" id="TIGR01525">
    <property type="entry name" value="ATPase-IB_hvy"/>
    <property type="match status" value="1"/>
</dbReference>
<dbReference type="GO" id="GO:0005886">
    <property type="term" value="C:plasma membrane"/>
    <property type="evidence" value="ECO:0007669"/>
    <property type="project" value="UniProtKB-SubCell"/>
</dbReference>
<dbReference type="GO" id="GO:0140581">
    <property type="term" value="F:P-type monovalent copper transporter activity"/>
    <property type="evidence" value="ECO:0007669"/>
    <property type="project" value="UniProtKB-EC"/>
</dbReference>
<comment type="similarity">
    <text evidence="2 14">Belongs to the cation transport ATPase (P-type) (TC 3.A.3) family. Type IB subfamily.</text>
</comment>
<accession>A0A2S9Q6S1</accession>
<dbReference type="FunFam" id="2.70.150.10:FF:000020">
    <property type="entry name" value="Copper-exporting P-type ATPase A"/>
    <property type="match status" value="1"/>
</dbReference>
<evidence type="ECO:0000259" key="15">
    <source>
        <dbReference type="PROSITE" id="PS50846"/>
    </source>
</evidence>
<dbReference type="PRINTS" id="PR00943">
    <property type="entry name" value="CUATPASE"/>
</dbReference>
<dbReference type="SFLD" id="SFLDS00003">
    <property type="entry name" value="Haloacid_Dehalogenase"/>
    <property type="match status" value="1"/>
</dbReference>
<dbReference type="InterPro" id="IPR006121">
    <property type="entry name" value="HMA_dom"/>
</dbReference>
<evidence type="ECO:0000256" key="7">
    <source>
        <dbReference type="ARBA" id="ARBA00022723"/>
    </source>
</evidence>
<dbReference type="CDD" id="cd02094">
    <property type="entry name" value="P-type_ATPase_Cu-like"/>
    <property type="match status" value="1"/>
</dbReference>
<dbReference type="FunFam" id="3.30.70.100:FF:000005">
    <property type="entry name" value="Copper-exporting P-type ATPase A"/>
    <property type="match status" value="1"/>
</dbReference>
<feature type="transmembrane region" description="Helical" evidence="14">
    <location>
        <begin position="184"/>
        <end position="209"/>
    </location>
</feature>
<dbReference type="SFLD" id="SFLDG00002">
    <property type="entry name" value="C1.7:_P-type_atpase_like"/>
    <property type="match status" value="1"/>
</dbReference>
<reference evidence="16 17" key="1">
    <citation type="submission" date="2018-02" db="EMBL/GenBank/DDBJ databases">
        <title>Whole genome sequencing of endophytic bacterium.</title>
        <authorList>
            <person name="Eedara R."/>
            <person name="Podile A.R."/>
        </authorList>
    </citation>
    <scope>NUCLEOTIDE SEQUENCE [LARGE SCALE GENOMIC DNA]</scope>
    <source>
        <strain evidence="16 17">RP1T</strain>
    </source>
</reference>
<dbReference type="SUPFAM" id="SSF56784">
    <property type="entry name" value="HAD-like"/>
    <property type="match status" value="1"/>
</dbReference>
<keyword evidence="11 14" id="KW-1133">Transmembrane helix</keyword>
<organism evidence="16 17">
    <name type="scientific">Labrys okinawensis</name>
    <dbReference type="NCBI Taxonomy" id="346911"/>
    <lineage>
        <taxon>Bacteria</taxon>
        <taxon>Pseudomonadati</taxon>
        <taxon>Pseudomonadota</taxon>
        <taxon>Alphaproteobacteria</taxon>
        <taxon>Hyphomicrobiales</taxon>
        <taxon>Xanthobacteraceae</taxon>
        <taxon>Labrys</taxon>
    </lineage>
</organism>